<dbReference type="PANTHER" id="PTHR11477">
    <property type="entry name" value="TRANSCRIPTION FACTOR S-II ZINC FINGER DOMAIN-CONTAINING PROTEIN"/>
    <property type="match status" value="1"/>
</dbReference>
<name>A0A6C0AQ97_9ZZZZ</name>
<sequence>MSTVKIENPEPFRINIRKKLNEVLNNEKNSSNLEKGIFNYTLKEADQRKVIKKWDNKQFVQIYLSHLRSIMKNLNKEIIDNINKSVYKPHQVAFMTHQELYPEKWTEMIIAKSKRDKNKFEVNIAAATDTFTCRKCKSNQCTYYQMQTRSADEPMTTFCQCLSCGNRWKC</sequence>
<dbReference type="Gene3D" id="2.20.25.10">
    <property type="match status" value="1"/>
</dbReference>
<dbReference type="InterPro" id="IPR001222">
    <property type="entry name" value="Znf_TFIIS"/>
</dbReference>
<dbReference type="PANTHER" id="PTHR11477:SF0">
    <property type="entry name" value="IP08861P-RELATED"/>
    <property type="match status" value="1"/>
</dbReference>
<keyword evidence="2" id="KW-0863">Zinc-finger</keyword>
<dbReference type="GO" id="GO:0005634">
    <property type="term" value="C:nucleus"/>
    <property type="evidence" value="ECO:0007669"/>
    <property type="project" value="TreeGrafter"/>
</dbReference>
<evidence type="ECO:0000313" key="5">
    <source>
        <dbReference type="EMBL" id="QHS82027.1"/>
    </source>
</evidence>
<dbReference type="PROSITE" id="PS00466">
    <property type="entry name" value="ZF_TFIIS_1"/>
    <property type="match status" value="1"/>
</dbReference>
<evidence type="ECO:0000256" key="1">
    <source>
        <dbReference type="ARBA" id="ARBA00022723"/>
    </source>
</evidence>
<keyword evidence="3" id="KW-0862">Zinc</keyword>
<dbReference type="GO" id="GO:0008270">
    <property type="term" value="F:zinc ion binding"/>
    <property type="evidence" value="ECO:0007669"/>
    <property type="project" value="UniProtKB-KW"/>
</dbReference>
<accession>A0A6C0AQ97</accession>
<dbReference type="GO" id="GO:0006351">
    <property type="term" value="P:DNA-templated transcription"/>
    <property type="evidence" value="ECO:0007669"/>
    <property type="project" value="InterPro"/>
</dbReference>
<dbReference type="Pfam" id="PF01096">
    <property type="entry name" value="Zn_ribbon_TFIIS"/>
    <property type="match status" value="1"/>
</dbReference>
<dbReference type="AlphaFoldDB" id="A0A6C0AQ97"/>
<organism evidence="5">
    <name type="scientific">viral metagenome</name>
    <dbReference type="NCBI Taxonomy" id="1070528"/>
    <lineage>
        <taxon>unclassified sequences</taxon>
        <taxon>metagenomes</taxon>
        <taxon>organismal metagenomes</taxon>
    </lineage>
</organism>
<evidence type="ECO:0000256" key="3">
    <source>
        <dbReference type="ARBA" id="ARBA00022833"/>
    </source>
</evidence>
<evidence type="ECO:0000259" key="4">
    <source>
        <dbReference type="PROSITE" id="PS51133"/>
    </source>
</evidence>
<keyword evidence="1" id="KW-0479">Metal-binding</keyword>
<dbReference type="GO" id="GO:0003676">
    <property type="term" value="F:nucleic acid binding"/>
    <property type="evidence" value="ECO:0007669"/>
    <property type="project" value="InterPro"/>
</dbReference>
<dbReference type="PROSITE" id="PS51133">
    <property type="entry name" value="ZF_TFIIS_2"/>
    <property type="match status" value="1"/>
</dbReference>
<dbReference type="SMART" id="SM00440">
    <property type="entry name" value="ZnF_C2C2"/>
    <property type="match status" value="1"/>
</dbReference>
<reference evidence="5" key="1">
    <citation type="journal article" date="2020" name="Nature">
        <title>Giant virus diversity and host interactions through global metagenomics.</title>
        <authorList>
            <person name="Schulz F."/>
            <person name="Roux S."/>
            <person name="Paez-Espino D."/>
            <person name="Jungbluth S."/>
            <person name="Walsh D.A."/>
            <person name="Denef V.J."/>
            <person name="McMahon K.D."/>
            <person name="Konstantinidis K.T."/>
            <person name="Eloe-Fadrosh E.A."/>
            <person name="Kyrpides N.C."/>
            <person name="Woyke T."/>
        </authorList>
    </citation>
    <scope>NUCLEOTIDE SEQUENCE</scope>
    <source>
        <strain evidence="5">GVMAG-S-1101165-79</strain>
    </source>
</reference>
<proteinExistence type="predicted"/>
<dbReference type="CDD" id="cd13749">
    <property type="entry name" value="Zn-ribbon_TFIIS"/>
    <property type="match status" value="1"/>
</dbReference>
<feature type="domain" description="TFIIS-type" evidence="4">
    <location>
        <begin position="129"/>
        <end position="169"/>
    </location>
</feature>
<dbReference type="SUPFAM" id="SSF57783">
    <property type="entry name" value="Zinc beta-ribbon"/>
    <property type="match status" value="1"/>
</dbReference>
<dbReference type="EMBL" id="MN740762">
    <property type="protein sequence ID" value="QHS82027.1"/>
    <property type="molecule type" value="Genomic_DNA"/>
</dbReference>
<evidence type="ECO:0000256" key="2">
    <source>
        <dbReference type="ARBA" id="ARBA00022771"/>
    </source>
</evidence>
<protein>
    <recommendedName>
        <fullName evidence="4">TFIIS-type domain-containing protein</fullName>
    </recommendedName>
</protein>